<reference evidence="1" key="1">
    <citation type="submission" date="2021-06" db="EMBL/GenBank/DDBJ databases">
        <authorList>
            <person name="Rolland C."/>
        </authorList>
    </citation>
    <scope>NUCLEOTIDE SEQUENCE</scope>
    <source>
        <strain evidence="1">347.936635</strain>
    </source>
</reference>
<gene>
    <name evidence="1" type="ORF">KOM_12_559</name>
</gene>
<evidence type="ECO:0000313" key="1">
    <source>
        <dbReference type="EMBL" id="QYA18827.1"/>
    </source>
</evidence>
<dbReference type="EMBL" id="MZ420154">
    <property type="protein sequence ID" value="QYA18827.1"/>
    <property type="molecule type" value="Genomic_DNA"/>
</dbReference>
<sequence length="99" mass="11647">MTEDFCPRCAIKLDDYRISMKIDVKKPLEYFREDITVPLHPNKKGIVHVNHRVWVCFDCALDFSTRFRVRSRSLVRLLPRKQIDASHSPNKKASSDIFV</sequence>
<protein>
    <submittedName>
        <fullName evidence="1">Uncharacterized protein</fullName>
    </submittedName>
</protein>
<organism evidence="1">
    <name type="scientific">Clandestinovirus</name>
    <dbReference type="NCBI Taxonomy" id="2831644"/>
    <lineage>
        <taxon>Viruses</taxon>
    </lineage>
</organism>
<accession>A0A8F8KRU7</accession>
<proteinExistence type="predicted"/>
<name>A0A8F8KRU7_9VIRU</name>